<organism evidence="3 4">
    <name type="scientific">Rhodopseudomonas pentothenatexigens</name>
    <dbReference type="NCBI Taxonomy" id="999699"/>
    <lineage>
        <taxon>Bacteria</taxon>
        <taxon>Pseudomonadati</taxon>
        <taxon>Pseudomonadota</taxon>
        <taxon>Alphaproteobacteria</taxon>
        <taxon>Hyphomicrobiales</taxon>
        <taxon>Nitrobacteraceae</taxon>
        <taxon>Rhodopseudomonas</taxon>
    </lineage>
</organism>
<evidence type="ECO:0000313" key="4">
    <source>
        <dbReference type="Proteomes" id="UP000252631"/>
    </source>
</evidence>
<keyword evidence="5" id="KW-1185">Reference proteome</keyword>
<reference evidence="2 5" key="2">
    <citation type="submission" date="2018-07" db="EMBL/GenBank/DDBJ databases">
        <title>Genomic Encyclopedia of Archaeal and Bacterial Type Strains, Phase II (KMG-II): from individual species to whole genera.</title>
        <authorList>
            <person name="Goeker M."/>
        </authorList>
    </citation>
    <scope>NUCLEOTIDE SEQUENCE [LARGE SCALE GENOMIC DNA]</scope>
    <source>
        <strain evidence="2 5">JA575</strain>
    </source>
</reference>
<proteinExistence type="predicted"/>
<protein>
    <submittedName>
        <fullName evidence="3">Uncharacterized protein</fullName>
    </submittedName>
</protein>
<evidence type="ECO:0000313" key="2">
    <source>
        <dbReference type="EMBL" id="RED38460.1"/>
    </source>
</evidence>
<evidence type="ECO:0000256" key="1">
    <source>
        <dbReference type="SAM" id="Phobius"/>
    </source>
</evidence>
<accession>A0A336JM71</accession>
<evidence type="ECO:0000313" key="5">
    <source>
        <dbReference type="Proteomes" id="UP000256343"/>
    </source>
</evidence>
<dbReference type="AlphaFoldDB" id="A0A336JM71"/>
<dbReference type="EMBL" id="QRDT01000004">
    <property type="protein sequence ID" value="RED38460.1"/>
    <property type="molecule type" value="Genomic_DNA"/>
</dbReference>
<feature type="transmembrane region" description="Helical" evidence="1">
    <location>
        <begin position="6"/>
        <end position="39"/>
    </location>
</feature>
<dbReference type="RefSeq" id="WP_114357022.1">
    <property type="nucleotide sequence ID" value="NZ_QRDT01000004.1"/>
</dbReference>
<keyword evidence="1" id="KW-0812">Transmembrane</keyword>
<dbReference type="Proteomes" id="UP000256343">
    <property type="component" value="Unassembled WGS sequence"/>
</dbReference>
<dbReference type="OrthoDB" id="8139509at2"/>
<name>A0A336JM71_9BRAD</name>
<evidence type="ECO:0000313" key="3">
    <source>
        <dbReference type="EMBL" id="SSW89913.1"/>
    </source>
</evidence>
<gene>
    <name evidence="2" type="ORF">BJ125_104214</name>
    <name evidence="3" type="ORF">SAMN05892882_104214</name>
</gene>
<dbReference type="Proteomes" id="UP000252631">
    <property type="component" value="Unassembled WGS sequence"/>
</dbReference>
<keyword evidence="1" id="KW-0472">Membrane</keyword>
<reference evidence="3 4" key="1">
    <citation type="submission" date="2017-08" db="EMBL/GenBank/DDBJ databases">
        <authorList>
            <person name="de Groot N.N."/>
        </authorList>
    </citation>
    <scope>NUCLEOTIDE SEQUENCE [LARGE SCALE GENOMIC DNA]</scope>
    <source>
        <strain evidence="3 4">JA575</strain>
    </source>
</reference>
<keyword evidence="1" id="KW-1133">Transmembrane helix</keyword>
<sequence>MQYWIGAFAVALVVVIGYAGGPLAAVVTIAAFLVALFLLWARELGFKGAWEKFGLQTLELPPKMENWDRLKLIFADENKMVKACTVAVAMIALAMILPRNLVALVYLAAVAWGVFEVYRANSAAAPRPGTPIN</sequence>
<dbReference type="EMBL" id="UFQQ01000004">
    <property type="protein sequence ID" value="SSW89913.1"/>
    <property type="molecule type" value="Genomic_DNA"/>
</dbReference>